<evidence type="ECO:0000313" key="2">
    <source>
        <dbReference type="Proteomes" id="UP000887116"/>
    </source>
</evidence>
<organism evidence="1 2">
    <name type="scientific">Trichonephila clavata</name>
    <name type="common">Joro spider</name>
    <name type="synonym">Nephila clavata</name>
    <dbReference type="NCBI Taxonomy" id="2740835"/>
    <lineage>
        <taxon>Eukaryota</taxon>
        <taxon>Metazoa</taxon>
        <taxon>Ecdysozoa</taxon>
        <taxon>Arthropoda</taxon>
        <taxon>Chelicerata</taxon>
        <taxon>Arachnida</taxon>
        <taxon>Araneae</taxon>
        <taxon>Araneomorphae</taxon>
        <taxon>Entelegynae</taxon>
        <taxon>Araneoidea</taxon>
        <taxon>Nephilidae</taxon>
        <taxon>Trichonephila</taxon>
    </lineage>
</organism>
<gene>
    <name evidence="1" type="ORF">TNCT_12351</name>
</gene>
<proteinExistence type="predicted"/>
<dbReference type="AlphaFoldDB" id="A0A8X6KPW3"/>
<dbReference type="EMBL" id="BMAO01012363">
    <property type="protein sequence ID" value="GFQ80839.1"/>
    <property type="molecule type" value="Genomic_DNA"/>
</dbReference>
<accession>A0A8X6KPW3</accession>
<reference evidence="1" key="1">
    <citation type="submission" date="2020-07" db="EMBL/GenBank/DDBJ databases">
        <title>Multicomponent nature underlies the extraordinary mechanical properties of spider dragline silk.</title>
        <authorList>
            <person name="Kono N."/>
            <person name="Nakamura H."/>
            <person name="Mori M."/>
            <person name="Yoshida Y."/>
            <person name="Ohtoshi R."/>
            <person name="Malay A.D."/>
            <person name="Moran D.A.P."/>
            <person name="Tomita M."/>
            <person name="Numata K."/>
            <person name="Arakawa K."/>
        </authorList>
    </citation>
    <scope>NUCLEOTIDE SEQUENCE</scope>
</reference>
<name>A0A8X6KPW3_TRICU</name>
<comment type="caution">
    <text evidence="1">The sequence shown here is derived from an EMBL/GenBank/DDBJ whole genome shotgun (WGS) entry which is preliminary data.</text>
</comment>
<dbReference type="Proteomes" id="UP000887116">
    <property type="component" value="Unassembled WGS sequence"/>
</dbReference>
<protein>
    <submittedName>
        <fullName evidence="1">Uncharacterized protein</fullName>
    </submittedName>
</protein>
<evidence type="ECO:0000313" key="1">
    <source>
        <dbReference type="EMBL" id="GFQ80839.1"/>
    </source>
</evidence>
<sequence length="74" mass="8057">MDAKRKQKKGEEDRIQIDALQICVERSVLVSSSLVATTLPIASEREIGHVPATPSMVYRHLSLPFAVGGLQGKV</sequence>
<keyword evidence="2" id="KW-1185">Reference proteome</keyword>